<keyword evidence="4" id="KW-1185">Reference proteome</keyword>
<dbReference type="AlphaFoldDB" id="A0A1X7RYT4"/>
<keyword evidence="2" id="KW-0732">Signal</keyword>
<feature type="signal peptide" evidence="2">
    <location>
        <begin position="1"/>
        <end position="19"/>
    </location>
</feature>
<organism evidence="3 4">
    <name type="scientific">Zymoseptoria tritici (strain ST99CH_3D7)</name>
    <dbReference type="NCBI Taxonomy" id="1276538"/>
    <lineage>
        <taxon>Eukaryota</taxon>
        <taxon>Fungi</taxon>
        <taxon>Dikarya</taxon>
        <taxon>Ascomycota</taxon>
        <taxon>Pezizomycotina</taxon>
        <taxon>Dothideomycetes</taxon>
        <taxon>Dothideomycetidae</taxon>
        <taxon>Mycosphaerellales</taxon>
        <taxon>Mycosphaerellaceae</taxon>
        <taxon>Zymoseptoria</taxon>
    </lineage>
</organism>
<feature type="compositionally biased region" description="Polar residues" evidence="1">
    <location>
        <begin position="170"/>
        <end position="198"/>
    </location>
</feature>
<feature type="compositionally biased region" description="Low complexity" evidence="1">
    <location>
        <begin position="199"/>
        <end position="213"/>
    </location>
</feature>
<feature type="compositionally biased region" description="Low complexity" evidence="1">
    <location>
        <begin position="225"/>
        <end position="264"/>
    </location>
</feature>
<accession>A0A1X7RYT4</accession>
<gene>
    <name evidence="3" type="ORF">ZT3D7_G7757</name>
</gene>
<dbReference type="Proteomes" id="UP000215127">
    <property type="component" value="Chromosome 7"/>
</dbReference>
<feature type="chain" id="PRO_5010853833" evidence="2">
    <location>
        <begin position="20"/>
        <end position="311"/>
    </location>
</feature>
<dbReference type="EMBL" id="LT853698">
    <property type="protein sequence ID" value="SMQ52604.1"/>
    <property type="molecule type" value="Genomic_DNA"/>
</dbReference>
<evidence type="ECO:0000256" key="1">
    <source>
        <dbReference type="SAM" id="MobiDB-lite"/>
    </source>
</evidence>
<feature type="region of interest" description="Disordered" evidence="1">
    <location>
        <begin position="165"/>
        <end position="287"/>
    </location>
</feature>
<evidence type="ECO:0000313" key="4">
    <source>
        <dbReference type="Proteomes" id="UP000215127"/>
    </source>
</evidence>
<reference evidence="3 4" key="1">
    <citation type="submission" date="2016-06" db="EMBL/GenBank/DDBJ databases">
        <authorList>
            <person name="Kjaerup R.B."/>
            <person name="Dalgaard T.S."/>
            <person name="Juul-Madsen H.R."/>
        </authorList>
    </citation>
    <scope>NUCLEOTIDE SEQUENCE [LARGE SCALE GENOMIC DNA]</scope>
</reference>
<proteinExistence type="predicted"/>
<protein>
    <submittedName>
        <fullName evidence="3">Uncharacterized protein</fullName>
    </submittedName>
</protein>
<evidence type="ECO:0000313" key="3">
    <source>
        <dbReference type="EMBL" id="SMQ52604.1"/>
    </source>
</evidence>
<sequence length="311" mass="30200">MKYRSGAVAALVAVQGAYAQTTSAPPPAYESAPISYTTVTYDVCTSASMETMITVTNGVTVTYCPDCTSGAAPSATPTPGHVTTYTTTYLSLCPTGTVPVTYTVTESCAEATPTWTPGPSHVPQGYTVTVKDCTVCHSDLSKPSTIPVTITEPCNCDANEGTIMPPKSNADATPTGGDSNPAPSGKPIQQISDGQIQNPTGDAPAGTAPAGTGPADGGSNPPAATGGDSPAPGSDSPAGSAPAGTAPAGTAPAGTAPEGSAPTARPVETAPVGGNGTDGTPPAAYQGAASSSIGIATSAVVIVIGALACLL</sequence>
<name>A0A1X7RYT4_ZYMT9</name>
<dbReference type="STRING" id="1276538.A0A1X7RYT4"/>
<evidence type="ECO:0000256" key="2">
    <source>
        <dbReference type="SAM" id="SignalP"/>
    </source>
</evidence>